<dbReference type="GO" id="GO:0003677">
    <property type="term" value="F:DNA binding"/>
    <property type="evidence" value="ECO:0007669"/>
    <property type="project" value="InterPro"/>
</dbReference>
<evidence type="ECO:0000313" key="3">
    <source>
        <dbReference type="EMBL" id="WNY28686.1"/>
    </source>
</evidence>
<evidence type="ECO:0000256" key="1">
    <source>
        <dbReference type="SAM" id="Phobius"/>
    </source>
</evidence>
<feature type="transmembrane region" description="Helical" evidence="1">
    <location>
        <begin position="125"/>
        <end position="150"/>
    </location>
</feature>
<dbReference type="Proteomes" id="UP001302662">
    <property type="component" value="Chromosome"/>
</dbReference>
<dbReference type="SUPFAM" id="SSF69349">
    <property type="entry name" value="Phage fibre proteins"/>
    <property type="match status" value="1"/>
</dbReference>
<sequence>MANFSKYLGKEERVLNSIDMKDETVWSHNNMAASEYKSWTTLVLTNKRLFSLNKRKLNMREFRLEDVVSTGWSYRPQWGKILWGFVLLVAAALIYINAGTIGYYLAQYGAIYFGTHTDAEVVAMLTQWSVYLAIIIGILAIISLFSYFLLKRTTFSMTTKDGREYKFLLRGRRGHIDEFRMAVQDAKDLYLEETENRYFDKMRTVLFDQSNYEYALNNAQNTQQSGIPMDEGDMAERLKREEYMLWERKNAKLGGAPERDQIGGGGQNMLPGATMQLNADGSLQLEAGGAYQLTADGHYLLDDSGNYLLDSKENYLLNPDGSYQLNPDGTRRLNPSSIKALSSGGAHQLKSSSNLVEAPLAVKAADLFEQMGFEVSKLSTDDADLLLYKDNLRYIVVVDNDEFGTITNRKIEKAIDAKNHYKTDFGLFISAGDMTDEIQDYANNNNVKIVYIRKAE</sequence>
<accession>A0AA96ZYC2</accession>
<keyword evidence="1" id="KW-0812">Transmembrane</keyword>
<gene>
    <name evidence="3" type="ORF">MmiEs2_08890</name>
</gene>
<reference evidence="3 4" key="1">
    <citation type="submission" date="2023-07" db="EMBL/GenBank/DDBJ databases">
        <title>Closed genome sequence of Methanimicrococcus sp. Es2.</title>
        <authorList>
            <person name="Protasov E."/>
            <person name="Platt K."/>
            <person name="Reeh H."/>
            <person name="Poehlein A."/>
            <person name="Daniel R."/>
            <person name="Brune A."/>
        </authorList>
    </citation>
    <scope>NUCLEOTIDE SEQUENCE [LARGE SCALE GENOMIC DNA]</scope>
    <source>
        <strain evidence="3 4">Es2</strain>
    </source>
</reference>
<evidence type="ECO:0000259" key="2">
    <source>
        <dbReference type="Pfam" id="PF04471"/>
    </source>
</evidence>
<keyword evidence="1" id="KW-1133">Transmembrane helix</keyword>
<dbReference type="RefSeq" id="WP_316558694.1">
    <property type="nucleotide sequence ID" value="NZ_CP131062.1"/>
</dbReference>
<dbReference type="InterPro" id="IPR011335">
    <property type="entry name" value="Restrct_endonuc-II-like"/>
</dbReference>
<dbReference type="GO" id="GO:0004519">
    <property type="term" value="F:endonuclease activity"/>
    <property type="evidence" value="ECO:0007669"/>
    <property type="project" value="InterPro"/>
</dbReference>
<dbReference type="EMBL" id="CP131062">
    <property type="protein sequence ID" value="WNY28686.1"/>
    <property type="molecule type" value="Genomic_DNA"/>
</dbReference>
<keyword evidence="4" id="KW-1185">Reference proteome</keyword>
<keyword evidence="1" id="KW-0472">Membrane</keyword>
<dbReference type="InterPro" id="IPR007560">
    <property type="entry name" value="Restrct_endonuc_IV_Mrr"/>
</dbReference>
<evidence type="ECO:0000313" key="4">
    <source>
        <dbReference type="Proteomes" id="UP001302662"/>
    </source>
</evidence>
<feature type="transmembrane region" description="Helical" evidence="1">
    <location>
        <begin position="81"/>
        <end position="105"/>
    </location>
</feature>
<dbReference type="Pfam" id="PF04471">
    <property type="entry name" value="Mrr_cat"/>
    <property type="match status" value="1"/>
</dbReference>
<name>A0AA96ZYC2_9EURY</name>
<dbReference type="AlphaFoldDB" id="A0AA96ZYC2"/>
<protein>
    <recommendedName>
        <fullName evidence="2">Restriction endonuclease type IV Mrr domain-containing protein</fullName>
    </recommendedName>
</protein>
<feature type="domain" description="Restriction endonuclease type IV Mrr" evidence="2">
    <location>
        <begin position="364"/>
        <end position="450"/>
    </location>
</feature>
<proteinExistence type="predicted"/>
<dbReference type="KEGG" id="mees:MmiEs2_08890"/>
<dbReference type="GeneID" id="85197355"/>
<organism evidence="3 4">
    <name type="scientific">Methanimicrococcus stummii</name>
    <dbReference type="NCBI Taxonomy" id="3028294"/>
    <lineage>
        <taxon>Archaea</taxon>
        <taxon>Methanobacteriati</taxon>
        <taxon>Methanobacteriota</taxon>
        <taxon>Stenosarchaea group</taxon>
        <taxon>Methanomicrobia</taxon>
        <taxon>Methanosarcinales</taxon>
        <taxon>Methanosarcinaceae</taxon>
        <taxon>Methanimicrococcus</taxon>
    </lineage>
</organism>
<dbReference type="GO" id="GO:0009307">
    <property type="term" value="P:DNA restriction-modification system"/>
    <property type="evidence" value="ECO:0007669"/>
    <property type="project" value="InterPro"/>
</dbReference>
<dbReference type="SUPFAM" id="SSF52980">
    <property type="entry name" value="Restriction endonuclease-like"/>
    <property type="match status" value="1"/>
</dbReference>